<dbReference type="EMBL" id="CM040470">
    <property type="protein sequence ID" value="MCI4387900.1"/>
    <property type="molecule type" value="Genomic_DNA"/>
</dbReference>
<dbReference type="Proteomes" id="UP000829447">
    <property type="component" value="Linkage Group LG17"/>
</dbReference>
<keyword evidence="2" id="KW-1185">Reference proteome</keyword>
<evidence type="ECO:0000313" key="2">
    <source>
        <dbReference type="Proteomes" id="UP000829447"/>
    </source>
</evidence>
<name>A0ACC5XBG0_PANGG</name>
<protein>
    <submittedName>
        <fullName evidence="1">Uncharacterized protein</fullName>
    </submittedName>
</protein>
<reference evidence="1 2" key="1">
    <citation type="journal article" date="2022" name="bioRxiv">
        <title>An ancient truncated duplication of the anti-Mullerian hormone receptor type 2 gene is a potential conserved master sex determinant in the Pangasiidae catfish family.</title>
        <authorList>
            <person name="Wen M."/>
            <person name="Pan Q."/>
            <person name="Jouanno E."/>
            <person name="Montfort J."/>
            <person name="Zahm M."/>
            <person name="Cabau C."/>
            <person name="Klopp C."/>
            <person name="Iampietro C."/>
            <person name="Roques C."/>
            <person name="Bouchez O."/>
            <person name="Castinel A."/>
            <person name="Donnadieu C."/>
            <person name="Parrinello H."/>
            <person name="Poncet C."/>
            <person name="Belmonte E."/>
            <person name="Gautier V."/>
            <person name="Avarre J.-C."/>
            <person name="Dugue R."/>
            <person name="Gustiano R."/>
            <person name="Ha T.T.T."/>
            <person name="Campet M."/>
            <person name="Sriphairoj K."/>
            <person name="Ribolli J."/>
            <person name="de Almeida F.L."/>
            <person name="Desvignes T."/>
            <person name="Postlethwait J.H."/>
            <person name="Bucao C.F."/>
            <person name="Robinson-Rechavi M."/>
            <person name="Bobe J."/>
            <person name="Herpin A."/>
            <person name="Guiguen Y."/>
        </authorList>
    </citation>
    <scope>NUCLEOTIDE SEQUENCE [LARGE SCALE GENOMIC DNA]</scope>
    <source>
        <strain evidence="1">YG-Dec2019</strain>
    </source>
</reference>
<proteinExistence type="predicted"/>
<organism evidence="1 2">
    <name type="scientific">Pangasianodon gigas</name>
    <name type="common">Mekong giant catfish</name>
    <name type="synonym">Pangasius gigas</name>
    <dbReference type="NCBI Taxonomy" id="30993"/>
    <lineage>
        <taxon>Eukaryota</taxon>
        <taxon>Metazoa</taxon>
        <taxon>Chordata</taxon>
        <taxon>Craniata</taxon>
        <taxon>Vertebrata</taxon>
        <taxon>Euteleostomi</taxon>
        <taxon>Actinopterygii</taxon>
        <taxon>Neopterygii</taxon>
        <taxon>Teleostei</taxon>
        <taxon>Ostariophysi</taxon>
        <taxon>Siluriformes</taxon>
        <taxon>Pangasiidae</taxon>
        <taxon>Pangasianodon</taxon>
    </lineage>
</organism>
<gene>
    <name evidence="1" type="ORF">PGIGA_G00079590</name>
</gene>
<evidence type="ECO:0000313" key="1">
    <source>
        <dbReference type="EMBL" id="MCI4387900.1"/>
    </source>
</evidence>
<accession>A0ACC5XBG0</accession>
<sequence>MVSASGGVSESLQWLCLLTLFLASVVTLIIYLVQYFGVFRSRSGTRAGGGECEEADRLLSWLLELKSWRTEWRRAWIRALNQNQNHCCSAQGAIQLVFEEDGVQSSELSVHHVSSFKRSPGRKDVQCEVIGDRLQFSLSACLNSGSPLRYSVNISPLQLQEVRNRISEVSSPPKPPRAHQWKLLVKNIRVTYSQEDGAAGSVSPQCVLQLDDPLQKMATSVLNDVSDPVWDQPFIFELSGKSKELNIQLLDHGKPPESCVLGEVCVPFNLVTRSPRGQHTFILMNTHQVIGSLTTELLMLNGTDPVAEAAIRQLYESAKQKLKSPVKKSTIIISGVAKTPLSQDEMSLMADYASTMDASMAESPECTRQETETLSEHCVSDTTDPLEGPSGADWESQTGEESDKASLSLCVSETRSKKGKGSFLHKGARLFFRRRQQRKEPGMSQSHNDLQYLEQAEERRTATFKRIINRKLLHKHKSKANGVQTSELHQPH</sequence>
<comment type="caution">
    <text evidence="1">The sequence shown here is derived from an EMBL/GenBank/DDBJ whole genome shotgun (WGS) entry which is preliminary data.</text>
</comment>